<evidence type="ECO:0000313" key="3">
    <source>
        <dbReference type="EMBL" id="CAI9106930.1"/>
    </source>
</evidence>
<gene>
    <name evidence="3" type="ORF">OLC1_LOCUS15357</name>
</gene>
<feature type="region of interest" description="Disordered" evidence="1">
    <location>
        <begin position="163"/>
        <end position="213"/>
    </location>
</feature>
<keyword evidence="2" id="KW-1133">Transmembrane helix</keyword>
<dbReference type="PANTHER" id="PTHR33870">
    <property type="entry name" value="CARDIOMYOPATHY-ASSOCIATED PROTEIN"/>
    <property type="match status" value="1"/>
</dbReference>
<protein>
    <submittedName>
        <fullName evidence="3">OLC1v1006179C1</fullName>
    </submittedName>
</protein>
<feature type="transmembrane region" description="Helical" evidence="2">
    <location>
        <begin position="49"/>
        <end position="72"/>
    </location>
</feature>
<feature type="compositionally biased region" description="Basic and acidic residues" evidence="1">
    <location>
        <begin position="747"/>
        <end position="759"/>
    </location>
</feature>
<accession>A0AAV1DGG6</accession>
<dbReference type="EMBL" id="OX459122">
    <property type="protein sequence ID" value="CAI9106930.1"/>
    <property type="molecule type" value="Genomic_DNA"/>
</dbReference>
<feature type="region of interest" description="Disordered" evidence="1">
    <location>
        <begin position="1083"/>
        <end position="1107"/>
    </location>
</feature>
<evidence type="ECO:0000256" key="2">
    <source>
        <dbReference type="SAM" id="Phobius"/>
    </source>
</evidence>
<feature type="region of interest" description="Disordered" evidence="1">
    <location>
        <begin position="394"/>
        <end position="514"/>
    </location>
</feature>
<name>A0AAV1DGG6_OLDCO</name>
<keyword evidence="4" id="KW-1185">Reference proteome</keyword>
<evidence type="ECO:0000256" key="1">
    <source>
        <dbReference type="SAM" id="MobiDB-lite"/>
    </source>
</evidence>
<feature type="compositionally biased region" description="Polar residues" evidence="1">
    <location>
        <begin position="1009"/>
        <end position="1018"/>
    </location>
</feature>
<keyword evidence="2" id="KW-0472">Membrane</keyword>
<feature type="compositionally biased region" description="Basic residues" evidence="1">
    <location>
        <begin position="176"/>
        <end position="187"/>
    </location>
</feature>
<feature type="compositionally biased region" description="Polar residues" evidence="1">
    <location>
        <begin position="1096"/>
        <end position="1107"/>
    </location>
</feature>
<feature type="region of interest" description="Disordered" evidence="1">
    <location>
        <begin position="633"/>
        <end position="684"/>
    </location>
</feature>
<organism evidence="3 4">
    <name type="scientific">Oldenlandia corymbosa var. corymbosa</name>
    <dbReference type="NCBI Taxonomy" id="529605"/>
    <lineage>
        <taxon>Eukaryota</taxon>
        <taxon>Viridiplantae</taxon>
        <taxon>Streptophyta</taxon>
        <taxon>Embryophyta</taxon>
        <taxon>Tracheophyta</taxon>
        <taxon>Spermatophyta</taxon>
        <taxon>Magnoliopsida</taxon>
        <taxon>eudicotyledons</taxon>
        <taxon>Gunneridae</taxon>
        <taxon>Pentapetalae</taxon>
        <taxon>asterids</taxon>
        <taxon>lamiids</taxon>
        <taxon>Gentianales</taxon>
        <taxon>Rubiaceae</taxon>
        <taxon>Rubioideae</taxon>
        <taxon>Spermacoceae</taxon>
        <taxon>Hedyotis-Oldenlandia complex</taxon>
        <taxon>Oldenlandia</taxon>
    </lineage>
</organism>
<feature type="compositionally biased region" description="Polar residues" evidence="1">
    <location>
        <begin position="666"/>
        <end position="676"/>
    </location>
</feature>
<keyword evidence="2" id="KW-0812">Transmembrane</keyword>
<feature type="region of interest" description="Disordered" evidence="1">
    <location>
        <begin position="747"/>
        <end position="773"/>
    </location>
</feature>
<proteinExistence type="predicted"/>
<feature type="region of interest" description="Disordered" evidence="1">
    <location>
        <begin position="946"/>
        <end position="1027"/>
    </location>
</feature>
<dbReference type="Proteomes" id="UP001161247">
    <property type="component" value="Chromosome 5"/>
</dbReference>
<dbReference type="PANTHER" id="PTHR33870:SF16">
    <property type="entry name" value="PROTEIN, PUTATIVE-RELATED"/>
    <property type="match status" value="1"/>
</dbReference>
<reference evidence="3" key="1">
    <citation type="submission" date="2023-03" db="EMBL/GenBank/DDBJ databases">
        <authorList>
            <person name="Julca I."/>
        </authorList>
    </citation>
    <scope>NUCLEOTIDE SEQUENCE</scope>
</reference>
<dbReference type="AlphaFoldDB" id="A0AAV1DGG6"/>
<feature type="compositionally biased region" description="Polar residues" evidence="1">
    <location>
        <begin position="635"/>
        <end position="659"/>
    </location>
</feature>
<sequence>MAISGKDIQDCMLEFARISLAFSLTCVKNHPFVASTLTFLLFLYVCFSWLFWLIIYLASFFSLAASVAKIYFSVRNAKIFKGFNEKNNDLKSFSTRRLVRNDANARSVRRRRSKEPFRDESLETSEEERSTGFSSSINNVVTVDKTALIEEYPKEIREVQVDSVTRSRGEGPTLKSLKRWRAKRAGHGKGDRESESSESTEDDECDKKAVQWSEDDQKNLMDLGLSEIERNKRLESLIARRRARKLLSLQVRRTLMNMDRNEPYARVNPIVVPKNHHFPGNHSPGQFSPVPGSAPSVLIPRDNPFDLPYDPHEEKPILTGGSFHQDFLPVLQKDMFCRHESFSLGPFFPGEIDEDDQGEAPRFHFQDIASKQRSFESWGDSKLENQLDRKDVDKIIEVESSQPPEPESEFDKDYVDDQDAQSPEPRMDSNSSHQEENNEEVQTKMMLIDDSSGHPSSASSSELDEPYSRLDKTTILESLAPRLQRNISAKRDSRSETDQDTADPGPSTLLDKDKVKDRPFWTHKGMHHKPSFSIASDLQVEVSEISSPPLTFDGSFSSYDEEGNMERGVICSGEDRWAPSPPMSDGDENELRLRDIHEVTENNPIEIGFSGTPNPKDPVGKLEINEEMIEDVGTSLRSQSNSATDLTNLNENQTTNPNSRVEEKFQMSTGSSSSHEIPSKPPAYPASRLTAEQIAQRPNSDPDRPEFSRSLDNLQGEFRSEYNANYSNFLQRLNTNNLVIDEKDAGSDSLLREGGRPQKDWSMTSSPTSIGYPESQFDQIEEHRNMFEYYQPAGENHNPSNSDDFGEESISLPQQETMDDSIPVDQEQNLQESIPDDDDEQPDQRITTDDQVYPAVSESLRSRRVAELLPHLIVQQLPFASIPTSSPSPRSVLQPKFSIDQRTLSNFSEDMHAEIQHFNEQVAENDAPQEPSGDLFIYNYQTQNTTSTEETKITESASEPTQGNTESLTIPESTAVPPETEEASCRVPEENDEMTKKILEEEPARENIESSGSNNTEIQLIPEEEKGYRISEQKYESELEKQQLPKPDYETKSGFNEHFQSVSGINNTDEVKEVDPGVKGAEEISPENHIAGLMTQEITESSSLEGD</sequence>
<feature type="compositionally biased region" description="Polar residues" evidence="1">
    <location>
        <begin position="957"/>
        <end position="972"/>
    </location>
</feature>
<feature type="region of interest" description="Disordered" evidence="1">
    <location>
        <begin position="104"/>
        <end position="130"/>
    </location>
</feature>
<feature type="compositionally biased region" description="Basic and acidic residues" evidence="1">
    <location>
        <begin position="983"/>
        <end position="1008"/>
    </location>
</feature>
<evidence type="ECO:0000313" key="4">
    <source>
        <dbReference type="Proteomes" id="UP001161247"/>
    </source>
</evidence>